<reference evidence="6 7" key="1">
    <citation type="submission" date="2015-12" db="EMBL/GenBank/DDBJ databases">
        <title>Genome sequence of Tistrella mobilis MCCC 1A02139.</title>
        <authorList>
            <person name="Lu L."/>
            <person name="Lai Q."/>
            <person name="Shao Z."/>
            <person name="Qian P."/>
        </authorList>
    </citation>
    <scope>NUCLEOTIDE SEQUENCE [LARGE SCALE GENOMIC DNA]</scope>
    <source>
        <strain evidence="6 7">MCCC 1A02139</strain>
    </source>
</reference>
<evidence type="ECO:0000313" key="6">
    <source>
        <dbReference type="EMBL" id="KYO49279.1"/>
    </source>
</evidence>
<dbReference type="InterPro" id="IPR000847">
    <property type="entry name" value="LysR_HTH_N"/>
</dbReference>
<sequence length="318" mass="34297">MDARDPDRIDLNLLKVFAAVMTERNVGRAAQRLGMTQAGASNALRRLRRIFDDELFLRTPRGVEPTTRAAEIWPGISAALGQMRAALTPATPFDPCTVTGEVGIGVTEIAELVMGPAIVRHLQAEAPGLAPRFHHIDRRDAARALDDGEIWLALGMLPDPPPRITRIFLRRDPLLTLVPDGLDIDTVPPDPRDGPEALPLISLDAFAAAPHVLVSATGSAQGVMDRALADLGRERRLLAVASTLPGAAEIAACAGALLTAVGPTAFTIARRGGFTVMRPPAELNPQPARLALMFHRRDEGLPAHRWLRTEITRLARTI</sequence>
<protein>
    <recommendedName>
        <fullName evidence="5">HTH lysR-type domain-containing protein</fullName>
    </recommendedName>
</protein>
<dbReference type="GO" id="GO:0003677">
    <property type="term" value="F:DNA binding"/>
    <property type="evidence" value="ECO:0007669"/>
    <property type="project" value="UniProtKB-KW"/>
</dbReference>
<proteinExistence type="inferred from homology"/>
<dbReference type="CDD" id="cd08417">
    <property type="entry name" value="PBP2_Nitroaromatics_like"/>
    <property type="match status" value="1"/>
</dbReference>
<gene>
    <name evidence="6" type="ORF">AUP44_17910</name>
</gene>
<evidence type="ECO:0000313" key="7">
    <source>
        <dbReference type="Proteomes" id="UP000075787"/>
    </source>
</evidence>
<dbReference type="SUPFAM" id="SSF46785">
    <property type="entry name" value="Winged helix' DNA-binding domain"/>
    <property type="match status" value="1"/>
</dbReference>
<dbReference type="InterPro" id="IPR005119">
    <property type="entry name" value="LysR_subst-bd"/>
</dbReference>
<dbReference type="InterPro" id="IPR037402">
    <property type="entry name" value="YidZ_PBP2"/>
</dbReference>
<dbReference type="GO" id="GO:0003700">
    <property type="term" value="F:DNA-binding transcription factor activity"/>
    <property type="evidence" value="ECO:0007669"/>
    <property type="project" value="InterPro"/>
</dbReference>
<keyword evidence="3" id="KW-0238">DNA-binding</keyword>
<dbReference type="RefSeq" id="WP_062770435.1">
    <property type="nucleotide sequence ID" value="NZ_CP121045.1"/>
</dbReference>
<evidence type="ECO:0000256" key="4">
    <source>
        <dbReference type="ARBA" id="ARBA00023163"/>
    </source>
</evidence>
<accession>A0A162JIR9</accession>
<dbReference type="OrthoDB" id="9774011at2"/>
<dbReference type="PANTHER" id="PTHR30118">
    <property type="entry name" value="HTH-TYPE TRANSCRIPTIONAL REGULATOR LEUO-RELATED"/>
    <property type="match status" value="1"/>
</dbReference>
<evidence type="ECO:0000256" key="3">
    <source>
        <dbReference type="ARBA" id="ARBA00023125"/>
    </source>
</evidence>
<dbReference type="AlphaFoldDB" id="A0A162JIR9"/>
<keyword evidence="4" id="KW-0804">Transcription</keyword>
<dbReference type="PANTHER" id="PTHR30118:SF15">
    <property type="entry name" value="TRANSCRIPTIONAL REGULATORY PROTEIN"/>
    <property type="match status" value="1"/>
</dbReference>
<organism evidence="6 7">
    <name type="scientific">Tistrella mobilis</name>
    <dbReference type="NCBI Taxonomy" id="171437"/>
    <lineage>
        <taxon>Bacteria</taxon>
        <taxon>Pseudomonadati</taxon>
        <taxon>Pseudomonadota</taxon>
        <taxon>Alphaproteobacteria</taxon>
        <taxon>Geminicoccales</taxon>
        <taxon>Geminicoccaceae</taxon>
        <taxon>Tistrella</taxon>
    </lineage>
</organism>
<dbReference type="PROSITE" id="PS50931">
    <property type="entry name" value="HTH_LYSR"/>
    <property type="match status" value="1"/>
</dbReference>
<dbReference type="SUPFAM" id="SSF53850">
    <property type="entry name" value="Periplasmic binding protein-like II"/>
    <property type="match status" value="1"/>
</dbReference>
<comment type="caution">
    <text evidence="6">The sequence shown here is derived from an EMBL/GenBank/DDBJ whole genome shotgun (WGS) entry which is preliminary data.</text>
</comment>
<dbReference type="Gene3D" id="3.40.190.10">
    <property type="entry name" value="Periplasmic binding protein-like II"/>
    <property type="match status" value="2"/>
</dbReference>
<evidence type="ECO:0000256" key="1">
    <source>
        <dbReference type="ARBA" id="ARBA00009437"/>
    </source>
</evidence>
<dbReference type="Proteomes" id="UP000075787">
    <property type="component" value="Unassembled WGS sequence"/>
</dbReference>
<dbReference type="Pfam" id="PF03466">
    <property type="entry name" value="LysR_substrate"/>
    <property type="match status" value="1"/>
</dbReference>
<keyword evidence="2" id="KW-0805">Transcription regulation</keyword>
<dbReference type="InterPro" id="IPR036388">
    <property type="entry name" value="WH-like_DNA-bd_sf"/>
</dbReference>
<dbReference type="InterPro" id="IPR050389">
    <property type="entry name" value="LysR-type_TF"/>
</dbReference>
<comment type="similarity">
    <text evidence="1">Belongs to the LysR transcriptional regulatory family.</text>
</comment>
<dbReference type="GeneID" id="97244090"/>
<evidence type="ECO:0000256" key="2">
    <source>
        <dbReference type="ARBA" id="ARBA00023015"/>
    </source>
</evidence>
<dbReference type="Pfam" id="PF00126">
    <property type="entry name" value="HTH_1"/>
    <property type="match status" value="1"/>
</dbReference>
<dbReference type="Gene3D" id="1.10.10.10">
    <property type="entry name" value="Winged helix-like DNA-binding domain superfamily/Winged helix DNA-binding domain"/>
    <property type="match status" value="1"/>
</dbReference>
<name>A0A162JIR9_9PROT</name>
<dbReference type="EMBL" id="LPZR01000229">
    <property type="protein sequence ID" value="KYO49279.1"/>
    <property type="molecule type" value="Genomic_DNA"/>
</dbReference>
<dbReference type="InterPro" id="IPR036390">
    <property type="entry name" value="WH_DNA-bd_sf"/>
</dbReference>
<evidence type="ECO:0000259" key="5">
    <source>
        <dbReference type="PROSITE" id="PS50931"/>
    </source>
</evidence>
<feature type="domain" description="HTH lysR-type" evidence="5">
    <location>
        <begin position="9"/>
        <end position="66"/>
    </location>
</feature>